<dbReference type="SUPFAM" id="SSF69118">
    <property type="entry name" value="AhpD-like"/>
    <property type="match status" value="1"/>
</dbReference>
<sequence>MSARFTGQSPEEMSPEQRTLYDFFASGRRADSSAPFSLVDGAGRLQGPPAVWVLHPPLGNALEKLGAAIRYHLTLPARAREMVILMVGHHHRAPFELFAHTKAGIAAGLSPADLDALAAGRPPELTTTEERRAYEVARQLLDTGKLDEGTYADAVAGLTVERLFEVVTLVGYYTMVAVQLGAFELLPPEETGR</sequence>
<dbReference type="eggNOG" id="COG2128">
    <property type="taxonomic scope" value="Bacteria"/>
</dbReference>
<dbReference type="InParanoid" id="A0A1I5F439"/>
<dbReference type="Proteomes" id="UP000183413">
    <property type="component" value="Unassembled WGS sequence"/>
</dbReference>
<dbReference type="PANTHER" id="PTHR34846">
    <property type="entry name" value="4-CARBOXYMUCONOLACTONE DECARBOXYLASE FAMILY PROTEIN (AFU_ORTHOLOGUE AFUA_6G11590)"/>
    <property type="match status" value="1"/>
</dbReference>
<proteinExistence type="predicted"/>
<evidence type="ECO:0000313" key="2">
    <source>
        <dbReference type="EMBL" id="SFO18558.1"/>
    </source>
</evidence>
<dbReference type="InterPro" id="IPR003779">
    <property type="entry name" value="CMD-like"/>
</dbReference>
<gene>
    <name evidence="2" type="ORF">SAMN04489713_104422</name>
</gene>
<dbReference type="RefSeq" id="WP_075021187.1">
    <property type="nucleotide sequence ID" value="NZ_CP083237.1"/>
</dbReference>
<dbReference type="PANTHER" id="PTHR34846:SF11">
    <property type="entry name" value="4-CARBOXYMUCONOLACTONE DECARBOXYLASE FAMILY PROTEIN (AFU_ORTHOLOGUE AFUA_6G11590)"/>
    <property type="match status" value="1"/>
</dbReference>
<evidence type="ECO:0000313" key="3">
    <source>
        <dbReference type="Proteomes" id="UP000183413"/>
    </source>
</evidence>
<dbReference type="EMBL" id="FOVH01000004">
    <property type="protein sequence ID" value="SFO18558.1"/>
    <property type="molecule type" value="Genomic_DNA"/>
</dbReference>
<dbReference type="InterPro" id="IPR029032">
    <property type="entry name" value="AhpD-like"/>
</dbReference>
<organism evidence="2 3">
    <name type="scientific">Actinomadura madurae</name>
    <dbReference type="NCBI Taxonomy" id="1993"/>
    <lineage>
        <taxon>Bacteria</taxon>
        <taxon>Bacillati</taxon>
        <taxon>Actinomycetota</taxon>
        <taxon>Actinomycetes</taxon>
        <taxon>Streptosporangiales</taxon>
        <taxon>Thermomonosporaceae</taxon>
        <taxon>Actinomadura</taxon>
    </lineage>
</organism>
<dbReference type="OrthoDB" id="949132at2"/>
<dbReference type="AlphaFoldDB" id="A0A1I5F439"/>
<keyword evidence="3" id="KW-1185">Reference proteome</keyword>
<dbReference type="GO" id="GO:0051920">
    <property type="term" value="F:peroxiredoxin activity"/>
    <property type="evidence" value="ECO:0007669"/>
    <property type="project" value="InterPro"/>
</dbReference>
<feature type="domain" description="Carboxymuconolactone decarboxylase-like" evidence="1">
    <location>
        <begin position="56"/>
        <end position="138"/>
    </location>
</feature>
<reference evidence="2 3" key="1">
    <citation type="submission" date="2016-10" db="EMBL/GenBank/DDBJ databases">
        <authorList>
            <person name="de Groot N.N."/>
        </authorList>
    </citation>
    <scope>NUCLEOTIDE SEQUENCE [LARGE SCALE GENOMIC DNA]</scope>
    <source>
        <strain evidence="2 3">DSM 43067</strain>
    </source>
</reference>
<evidence type="ECO:0000259" key="1">
    <source>
        <dbReference type="Pfam" id="PF02627"/>
    </source>
</evidence>
<protein>
    <submittedName>
        <fullName evidence="2">4-carboxymuconolactone decarboxylase</fullName>
    </submittedName>
</protein>
<dbReference type="GeneID" id="99653898"/>
<accession>A0A1I5F439</accession>
<name>A0A1I5F439_9ACTN</name>
<dbReference type="Gene3D" id="1.20.1290.10">
    <property type="entry name" value="AhpD-like"/>
    <property type="match status" value="1"/>
</dbReference>
<dbReference type="Pfam" id="PF02627">
    <property type="entry name" value="CMD"/>
    <property type="match status" value="1"/>
</dbReference>
<dbReference type="STRING" id="1993.SAMN04489713_104422"/>